<keyword evidence="2" id="KW-1185">Reference proteome</keyword>
<dbReference type="OrthoDB" id="62365at2157"/>
<protein>
    <submittedName>
        <fullName evidence="1">Uncharacterized protein</fullName>
    </submittedName>
</protein>
<dbReference type="GeneID" id="10643392"/>
<dbReference type="AlphaFoldDB" id="F6BC27"/>
<organism evidence="2">
    <name type="scientific">Methanotorris igneus (strain DSM 5666 / JCM 11834 / Kol 5)</name>
    <dbReference type="NCBI Taxonomy" id="880724"/>
    <lineage>
        <taxon>Archaea</taxon>
        <taxon>Methanobacteriati</taxon>
        <taxon>Methanobacteriota</taxon>
        <taxon>Methanomada group</taxon>
        <taxon>Methanococci</taxon>
        <taxon>Methanococcales</taxon>
        <taxon>Methanocaldococcaceae</taxon>
        <taxon>Methanotorris</taxon>
    </lineage>
</organism>
<gene>
    <name evidence="1" type="ordered locus">Metig_0554</name>
</gene>
<dbReference type="SUPFAM" id="SSF48371">
    <property type="entry name" value="ARM repeat"/>
    <property type="match status" value="1"/>
</dbReference>
<dbReference type="Proteomes" id="UP000009227">
    <property type="component" value="Chromosome"/>
</dbReference>
<name>F6BC27_METIK</name>
<dbReference type="HOGENOM" id="CLU_477877_0_0_2"/>
<reference evidence="1 2" key="1">
    <citation type="submission" date="2011-05" db="EMBL/GenBank/DDBJ databases">
        <title>Complete sequence of Methanotorris igneus Kol 5.</title>
        <authorList>
            <consortium name="US DOE Joint Genome Institute"/>
            <person name="Lucas S."/>
            <person name="Han J."/>
            <person name="Lapidus A."/>
            <person name="Cheng J.-F."/>
            <person name="Goodwin L."/>
            <person name="Pitluck S."/>
            <person name="Peters L."/>
            <person name="Mikhailova N."/>
            <person name="Chertkov O."/>
            <person name="Han C."/>
            <person name="Tapia R."/>
            <person name="Land M."/>
            <person name="Hauser L."/>
            <person name="Kyrpides N."/>
            <person name="Ivanova N."/>
            <person name="Pagani I."/>
            <person name="Sieprawska-Lupa M."/>
            <person name="Whitman W."/>
            <person name="Woyke T."/>
        </authorList>
    </citation>
    <scope>NUCLEOTIDE SEQUENCE [LARGE SCALE GENOMIC DNA]</scope>
    <source>
        <strain evidence="2">DSM 5666 / JCM 11834 / Kol 5</strain>
    </source>
</reference>
<dbReference type="EMBL" id="CP002737">
    <property type="protein sequence ID" value="AEF96108.1"/>
    <property type="molecule type" value="Genomic_DNA"/>
</dbReference>
<sequence length="570" mass="68189">MTSSKILGDILYKFPYYINEYYPLTKNILSDNIWVIRARGAWILRIINYRQYYIPREDLIKIFEYSHDWYPDVVIEYLLLYANILKRSYGELIKDEVFKNFMLSSIIAAYLLNDNKVVKSLAKYLIKKFPEMEYVTNYFENDVLGKLEILERLMKNPAFREPAFIKIKLWLSEEIKANNEETVEHILKFIRDKYFAPISFVVYELIKLYDGYEIAKEVVDEILSNHPEFIEYYFEYLCIWIDKYPIPIKRKILKEILSYVNFGIELSNKMLNKLKNMVIYERDKVSLNTIMEILNIAGDEEGKLLVKERKSSYKNKYEMVIKNIIKNKNIDEIKEILSDNTIIPKVILFDHFIKLIESKNQEFIEFFGEYSNIIFEQICSLIDKNHHIVLEKIKKFMTILIISNPNLFKLWIINHHHKIQEKCINFLKNLLKELYTGAKIGLLDILEDALDRGYFELVYNFLPEILKLLSHNMWEIKYRALKLIMALNIKKGDVDDVVLDILKSFENTDEDFKLYLLRALRDLPTSKKHKEKVIDLLKGLEIPNEYIKTIIKEIYEEYSKNNKHNFKNEL</sequence>
<dbReference type="KEGG" id="mig:Metig_0554"/>
<evidence type="ECO:0000313" key="1">
    <source>
        <dbReference type="EMBL" id="AEF96108.1"/>
    </source>
</evidence>
<dbReference type="RefSeq" id="WP_013798715.1">
    <property type="nucleotide sequence ID" value="NC_015562.1"/>
</dbReference>
<dbReference type="InterPro" id="IPR016024">
    <property type="entry name" value="ARM-type_fold"/>
</dbReference>
<evidence type="ECO:0000313" key="2">
    <source>
        <dbReference type="Proteomes" id="UP000009227"/>
    </source>
</evidence>
<proteinExistence type="predicted"/>
<accession>F6BC27</accession>